<evidence type="ECO:0000256" key="1">
    <source>
        <dbReference type="SAM" id="SignalP"/>
    </source>
</evidence>
<dbReference type="OrthoDB" id="712316at2"/>
<gene>
    <name evidence="2" type="ORF">HR08_08200</name>
</gene>
<dbReference type="eggNOG" id="COG1538">
    <property type="taxonomic scope" value="Bacteria"/>
</dbReference>
<dbReference type="Gene3D" id="1.20.1600.10">
    <property type="entry name" value="Outer membrane efflux proteins (OEP)"/>
    <property type="match status" value="1"/>
</dbReference>
<evidence type="ECO:0000313" key="3">
    <source>
        <dbReference type="Proteomes" id="UP000030130"/>
    </source>
</evidence>
<feature type="signal peptide" evidence="1">
    <location>
        <begin position="1"/>
        <end position="19"/>
    </location>
</feature>
<accession>A0A0A2F0Z2</accession>
<name>A0A0A2F0Z2_9PORP</name>
<evidence type="ECO:0000313" key="2">
    <source>
        <dbReference type="EMBL" id="KGN84681.1"/>
    </source>
</evidence>
<dbReference type="STRING" id="111105.HR09_00875"/>
<dbReference type="InterPro" id="IPR010131">
    <property type="entry name" value="MdtP/NodT-like"/>
</dbReference>
<dbReference type="PANTHER" id="PTHR30203:SF24">
    <property type="entry name" value="BLR4935 PROTEIN"/>
    <property type="match status" value="1"/>
</dbReference>
<dbReference type="PANTHER" id="PTHR30203">
    <property type="entry name" value="OUTER MEMBRANE CATION EFFLUX PROTEIN"/>
    <property type="match status" value="1"/>
</dbReference>
<sequence length="392" mass="44096">MKAIFISILAILATTPLWAQKGMSDVLRAIEENNTTLKALRESTEAEKLNNRTGIFLSNPEVEVGYLWGNPAEIGNRTDFSITQSFDIPTITGMKSRAAKMQDKLLDWRYKTDRMNILLEAKTCCIELIYNNALLLELARRLRHATTIAEGYEARLKAGDTNQLEYNKVKLNLAAVQGEISRVEVERNALLVRLKRLNGGIEIVFDESRYPEVILPQDFAAWFDGVAEKNPQLTYAREEVVASKQQVALSRATGLPTFSAGYVSEKVGGERFQGVSFGISVPLWENKNRIRQAKASTRAAEMREADTRQQLYSGLQLLYERAVGLKATAEGYRKLLTTSDNADLLKKALDTGKISLLDYIVEMGLYYDTVSRAMEAERDYQQAFAELWAVDL</sequence>
<dbReference type="AlphaFoldDB" id="A0A0A2F0Z2"/>
<feature type="chain" id="PRO_5001987237" evidence="1">
    <location>
        <begin position="20"/>
        <end position="392"/>
    </location>
</feature>
<dbReference type="GO" id="GO:0015562">
    <property type="term" value="F:efflux transmembrane transporter activity"/>
    <property type="evidence" value="ECO:0007669"/>
    <property type="project" value="InterPro"/>
</dbReference>
<protein>
    <submittedName>
        <fullName evidence="2">Transporter</fullName>
    </submittedName>
</protein>
<reference evidence="2 3" key="1">
    <citation type="submission" date="2014-08" db="EMBL/GenBank/DDBJ databases">
        <title>Porphyromonas gulae strain:COT-052_OH1451 Genome sequencing.</title>
        <authorList>
            <person name="Wallis C."/>
            <person name="Deusch O."/>
            <person name="O'Flynn C."/>
            <person name="Davis I."/>
            <person name="Jospin G."/>
            <person name="Darling A.E."/>
            <person name="Coil D.A."/>
            <person name="Alexiev A."/>
            <person name="Horsfall A."/>
            <person name="Kirkwood N."/>
            <person name="Harris S."/>
            <person name="Eisen J.A."/>
        </authorList>
    </citation>
    <scope>NUCLEOTIDE SEQUENCE [LARGE SCALE GENOMIC DNA]</scope>
    <source>
        <strain evidence="3">COT-052 OH1451</strain>
    </source>
</reference>
<proteinExistence type="predicted"/>
<organism evidence="2 3">
    <name type="scientific">Porphyromonas gulae</name>
    <dbReference type="NCBI Taxonomy" id="111105"/>
    <lineage>
        <taxon>Bacteria</taxon>
        <taxon>Pseudomonadati</taxon>
        <taxon>Bacteroidota</taxon>
        <taxon>Bacteroidia</taxon>
        <taxon>Bacteroidales</taxon>
        <taxon>Porphyromonadaceae</taxon>
        <taxon>Porphyromonas</taxon>
    </lineage>
</organism>
<dbReference type="RefSeq" id="WP_039421709.1">
    <property type="nucleotide sequence ID" value="NZ_JRAI01000066.1"/>
</dbReference>
<dbReference type="SUPFAM" id="SSF56954">
    <property type="entry name" value="Outer membrane efflux proteins (OEP)"/>
    <property type="match status" value="1"/>
</dbReference>
<dbReference type="EMBL" id="JRAI01000066">
    <property type="protein sequence ID" value="KGN84681.1"/>
    <property type="molecule type" value="Genomic_DNA"/>
</dbReference>
<comment type="caution">
    <text evidence="2">The sequence shown here is derived from an EMBL/GenBank/DDBJ whole genome shotgun (WGS) entry which is preliminary data.</text>
</comment>
<dbReference type="Proteomes" id="UP000030130">
    <property type="component" value="Unassembled WGS sequence"/>
</dbReference>
<keyword evidence="1" id="KW-0732">Signal</keyword>